<dbReference type="RefSeq" id="WP_049726873.1">
    <property type="nucleotide sequence ID" value="NZ_JACHIC010000006.1"/>
</dbReference>
<evidence type="ECO:0000313" key="1">
    <source>
        <dbReference type="EMBL" id="AKS43384.1"/>
    </source>
</evidence>
<proteinExistence type="predicted"/>
<protein>
    <submittedName>
        <fullName evidence="1">Uncharacterized protein</fullName>
    </submittedName>
</protein>
<dbReference type="AlphaFoldDB" id="A0A0K0Y0C1"/>
<dbReference type="EMBL" id="CP012154">
    <property type="protein sequence ID" value="AKS43384.1"/>
    <property type="molecule type" value="Genomic_DNA"/>
</dbReference>
<gene>
    <name evidence="1" type="ORF">WM2015_3032</name>
</gene>
<dbReference type="Proteomes" id="UP000066624">
    <property type="component" value="Chromosome"/>
</dbReference>
<dbReference type="STRING" id="1579979.WM2015_3032"/>
<evidence type="ECO:0000313" key="2">
    <source>
        <dbReference type="Proteomes" id="UP000066624"/>
    </source>
</evidence>
<keyword evidence="2" id="KW-1185">Reference proteome</keyword>
<dbReference type="KEGG" id="wma:WM2015_3032"/>
<organism evidence="1 2">
    <name type="scientific">Wenzhouxiangella marina</name>
    <dbReference type="NCBI Taxonomy" id="1579979"/>
    <lineage>
        <taxon>Bacteria</taxon>
        <taxon>Pseudomonadati</taxon>
        <taxon>Pseudomonadota</taxon>
        <taxon>Gammaproteobacteria</taxon>
        <taxon>Chromatiales</taxon>
        <taxon>Wenzhouxiangellaceae</taxon>
        <taxon>Wenzhouxiangella</taxon>
    </lineage>
</organism>
<accession>A0A0K0Y0C1</accession>
<reference evidence="1 2" key="1">
    <citation type="submission" date="2015-07" db="EMBL/GenBank/DDBJ databases">
        <authorList>
            <person name="Noorani M."/>
        </authorList>
    </citation>
    <scope>NUCLEOTIDE SEQUENCE [LARGE SCALE GENOMIC DNA]</scope>
    <source>
        <strain evidence="1 2">KCTC 42284</strain>
    </source>
</reference>
<name>A0A0K0Y0C1_9GAMM</name>
<sequence>MSVERNGLDALVAGMSLLLGLFLLVGGSGHLTATVPRANGSVALMLPGLILLSAAGVNLLASLPLARGRWSARWLLLSINAPLAVYLAWLLQQGVPDHPIGVFLAMVCSQLIVLLAVLSGMNWAPPEP</sequence>